<gene>
    <name evidence="4" type="ORF">HYC85_030328</name>
</gene>
<dbReference type="Proteomes" id="UP000593564">
    <property type="component" value="Unassembled WGS sequence"/>
</dbReference>
<evidence type="ECO:0000259" key="3">
    <source>
        <dbReference type="PROSITE" id="PS50181"/>
    </source>
</evidence>
<proteinExistence type="predicted"/>
<comment type="caution">
    <text evidence="4">The sequence shown here is derived from an EMBL/GenBank/DDBJ whole genome shotgun (WGS) entry which is preliminary data.</text>
</comment>
<feature type="region of interest" description="Disordered" evidence="2">
    <location>
        <begin position="495"/>
        <end position="518"/>
    </location>
</feature>
<dbReference type="AlphaFoldDB" id="A0A7J7G134"/>
<dbReference type="InterPro" id="IPR013187">
    <property type="entry name" value="F-box-assoc_dom_typ3"/>
</dbReference>
<dbReference type="InterPro" id="IPR001810">
    <property type="entry name" value="F-box_dom"/>
</dbReference>
<evidence type="ECO:0000313" key="5">
    <source>
        <dbReference type="Proteomes" id="UP000593564"/>
    </source>
</evidence>
<dbReference type="PROSITE" id="PS50181">
    <property type="entry name" value="FBOX"/>
    <property type="match status" value="1"/>
</dbReference>
<feature type="coiled-coil region" evidence="1">
    <location>
        <begin position="403"/>
        <end position="430"/>
    </location>
</feature>
<sequence>MSDFFPDEIMVEILQRLPAKSLIKFRSVSKSWCSLITNPNFINTHLTHSLTSNTYKNSYDNLPLMIVRQCVSTTHTRTEHYKLFIDSEDSFDEYKELEFPIKSRRLHFFFAIGSVKGLFCLHEQDRYFLWNPSIRKSMAMPKPTVKTSMHSHGFGFDPRTNDYKLVRIADFYPTKLPNQKPTTHIEVYSLNAGSWKMSSTGRNSYPDGITIDYSGRFAAYLEGAVHFAGKMKKSNDPLILSFDLCDEVFQTMMLPDGVVGPRTEVWASVFGGLLSLLCYEDSAAYKSCSIWIMKKYGVVDSLYKQFTIDLSRGITQVLGIRNNGHILLETKAPSDWVLSSYDPSSQQTKNLGIYATSNHFVVDTYEENLILLNKPNDAFSRRRVSRKRTDRDQGSQARIEALKTDIQRRRNEVDLRLKEIKEKVEEAKEAVARMGPQRQAEVYAKFQTIFLQMQPIDFSSNEQIDSTRLTATSQSSAVDDCDVAAEKRSHSRVLGRGVGIKGKDLNGRTSSGQVKDCTRHEAEELIKLKAE</sequence>
<dbReference type="InterPro" id="IPR036047">
    <property type="entry name" value="F-box-like_dom_sf"/>
</dbReference>
<dbReference type="Pfam" id="PF08268">
    <property type="entry name" value="FBA_3"/>
    <property type="match status" value="1"/>
</dbReference>
<protein>
    <recommendedName>
        <fullName evidence="3">F-box domain-containing protein</fullName>
    </recommendedName>
</protein>
<evidence type="ECO:0000256" key="2">
    <source>
        <dbReference type="SAM" id="MobiDB-lite"/>
    </source>
</evidence>
<dbReference type="CDD" id="cd22157">
    <property type="entry name" value="F-box_AtFBW1-like"/>
    <property type="match status" value="1"/>
</dbReference>
<dbReference type="Pfam" id="PF00646">
    <property type="entry name" value="F-box"/>
    <property type="match status" value="1"/>
</dbReference>
<name>A0A7J7G134_CAMSI</name>
<feature type="domain" description="F-box" evidence="3">
    <location>
        <begin position="1"/>
        <end position="45"/>
    </location>
</feature>
<dbReference type="InterPro" id="IPR050796">
    <property type="entry name" value="SCF_F-box_component"/>
</dbReference>
<accession>A0A7J7G134</accession>
<dbReference type="Gene3D" id="1.20.1280.50">
    <property type="match status" value="1"/>
</dbReference>
<dbReference type="InterPro" id="IPR017451">
    <property type="entry name" value="F-box-assoc_interact_dom"/>
</dbReference>
<evidence type="ECO:0000256" key="1">
    <source>
        <dbReference type="SAM" id="Coils"/>
    </source>
</evidence>
<organism evidence="4 5">
    <name type="scientific">Camellia sinensis</name>
    <name type="common">Tea plant</name>
    <name type="synonym">Thea sinensis</name>
    <dbReference type="NCBI Taxonomy" id="4442"/>
    <lineage>
        <taxon>Eukaryota</taxon>
        <taxon>Viridiplantae</taxon>
        <taxon>Streptophyta</taxon>
        <taxon>Embryophyta</taxon>
        <taxon>Tracheophyta</taxon>
        <taxon>Spermatophyta</taxon>
        <taxon>Magnoliopsida</taxon>
        <taxon>eudicotyledons</taxon>
        <taxon>Gunneridae</taxon>
        <taxon>Pentapetalae</taxon>
        <taxon>asterids</taxon>
        <taxon>Ericales</taxon>
        <taxon>Theaceae</taxon>
        <taxon>Camellia</taxon>
    </lineage>
</organism>
<dbReference type="NCBIfam" id="TIGR01640">
    <property type="entry name" value="F_box_assoc_1"/>
    <property type="match status" value="1"/>
</dbReference>
<reference evidence="5" key="1">
    <citation type="journal article" date="2020" name="Nat. Commun.">
        <title>Genome assembly of wild tea tree DASZ reveals pedigree and selection history of tea varieties.</title>
        <authorList>
            <person name="Zhang W."/>
            <person name="Zhang Y."/>
            <person name="Qiu H."/>
            <person name="Guo Y."/>
            <person name="Wan H."/>
            <person name="Zhang X."/>
            <person name="Scossa F."/>
            <person name="Alseekh S."/>
            <person name="Zhang Q."/>
            <person name="Wang P."/>
            <person name="Xu L."/>
            <person name="Schmidt M.H."/>
            <person name="Jia X."/>
            <person name="Li D."/>
            <person name="Zhu A."/>
            <person name="Guo F."/>
            <person name="Chen W."/>
            <person name="Ni D."/>
            <person name="Usadel B."/>
            <person name="Fernie A.R."/>
            <person name="Wen W."/>
        </authorList>
    </citation>
    <scope>NUCLEOTIDE SEQUENCE [LARGE SCALE GENOMIC DNA]</scope>
    <source>
        <strain evidence="5">cv. G240</strain>
    </source>
</reference>
<keyword evidence="1" id="KW-0175">Coiled coil</keyword>
<reference evidence="4 5" key="2">
    <citation type="submission" date="2020-07" db="EMBL/GenBank/DDBJ databases">
        <title>Genome assembly of wild tea tree DASZ reveals pedigree and selection history of tea varieties.</title>
        <authorList>
            <person name="Zhang W."/>
        </authorList>
    </citation>
    <scope>NUCLEOTIDE SEQUENCE [LARGE SCALE GENOMIC DNA]</scope>
    <source>
        <strain evidence="5">cv. G240</strain>
        <tissue evidence="4">Leaf</tissue>
    </source>
</reference>
<dbReference type="PANTHER" id="PTHR31672:SF13">
    <property type="entry name" value="F-BOX PROTEIN CPR30-LIKE"/>
    <property type="match status" value="1"/>
</dbReference>
<dbReference type="SMART" id="SM00256">
    <property type="entry name" value="FBOX"/>
    <property type="match status" value="1"/>
</dbReference>
<dbReference type="EMBL" id="JACBKZ010000014">
    <property type="protein sequence ID" value="KAF5934157.1"/>
    <property type="molecule type" value="Genomic_DNA"/>
</dbReference>
<keyword evidence="5" id="KW-1185">Reference proteome</keyword>
<evidence type="ECO:0000313" key="4">
    <source>
        <dbReference type="EMBL" id="KAF5934157.1"/>
    </source>
</evidence>
<dbReference type="PANTHER" id="PTHR31672">
    <property type="entry name" value="BNACNNG10540D PROTEIN"/>
    <property type="match status" value="1"/>
</dbReference>
<dbReference type="SUPFAM" id="SSF81383">
    <property type="entry name" value="F-box domain"/>
    <property type="match status" value="1"/>
</dbReference>